<proteinExistence type="predicted"/>
<feature type="domain" description="Schlafen AlbA-2" evidence="1">
    <location>
        <begin position="19"/>
        <end position="135"/>
    </location>
</feature>
<sequence>MLVLTIEKIILDLIEKKHEGPYWDFKQEYHNNRAKMLHDIICMANNLADCDAYIIFGVTDDGDIVGIEEDKNRKNQENFITFLRDKSFNGSYRPEVELKVLNLFGHVVDVLIIKKSARTPYYLTKDSLDGKERVRAFYIYTRIMDTNTPRDTSADEASIELLWKKRFGLVPVPLQRFERYLKNKSHWIEREQTMYYDESPEFIIAIIDDMDTDLKYRQDNPEFYSYTMMNSTTSYGTVHCKYFTTILYSRQIVYLDSGRYVTPTPFWGFITYDRYNRDSFAYKYFIHDTLDHELHLFLYDKESGEAKFARRRFLEVVLVYKSEVEMGAFESYIKADADRIFNEIKARMETNLVHDSENERVRLIENERLHTGMVLNEKLKEFRKVQ</sequence>
<name>A0A383TFE2_9LACT</name>
<organism evidence="2 3">
    <name type="scientific">Trichococcus shcherbakoviae</name>
    <dbReference type="NCBI Taxonomy" id="2094020"/>
    <lineage>
        <taxon>Bacteria</taxon>
        <taxon>Bacillati</taxon>
        <taxon>Bacillota</taxon>
        <taxon>Bacilli</taxon>
        <taxon>Lactobacillales</taxon>
        <taxon>Carnobacteriaceae</taxon>
        <taxon>Trichococcus</taxon>
    </lineage>
</organism>
<evidence type="ECO:0000313" key="3">
    <source>
        <dbReference type="Proteomes" id="UP000262072"/>
    </source>
</evidence>
<accession>A0A383TFE2</accession>
<dbReference type="InterPro" id="IPR038461">
    <property type="entry name" value="Schlafen_AlbA_2_dom_sf"/>
</dbReference>
<dbReference type="Gene3D" id="3.30.950.30">
    <property type="entry name" value="Schlafen, AAA domain"/>
    <property type="match status" value="1"/>
</dbReference>
<evidence type="ECO:0000313" key="2">
    <source>
        <dbReference type="EMBL" id="SYZ78161.1"/>
    </source>
</evidence>
<dbReference type="AlphaFoldDB" id="A0A383TFE2"/>
<dbReference type="Pfam" id="PF04326">
    <property type="entry name" value="SLFN_AlbA_2"/>
    <property type="match status" value="1"/>
</dbReference>
<dbReference type="EMBL" id="UNRR01000013">
    <property type="protein sequence ID" value="SYZ78161.1"/>
    <property type="molecule type" value="Genomic_DNA"/>
</dbReference>
<dbReference type="InterPro" id="IPR007421">
    <property type="entry name" value="Schlafen_AlbA_2_dom"/>
</dbReference>
<gene>
    <name evidence="2" type="ORF">TART1_0939</name>
</gene>
<reference evidence="3" key="1">
    <citation type="submission" date="2018-05" db="EMBL/GenBank/DDBJ databases">
        <authorList>
            <person name="Strepis N."/>
        </authorList>
    </citation>
    <scope>NUCLEOTIDE SEQUENCE [LARGE SCALE GENOMIC DNA]</scope>
</reference>
<evidence type="ECO:0000259" key="1">
    <source>
        <dbReference type="Pfam" id="PF04326"/>
    </source>
</evidence>
<dbReference type="Proteomes" id="UP000262072">
    <property type="component" value="Unassembled WGS sequence"/>
</dbReference>
<protein>
    <recommendedName>
        <fullName evidence="1">Schlafen AlbA-2 domain-containing protein</fullName>
    </recommendedName>
</protein>